<keyword evidence="3" id="KW-0012">Acyltransferase</keyword>
<comment type="pathway">
    <text evidence="1">Lipid metabolism.</text>
</comment>
<dbReference type="EMBL" id="BAAAFG010000001">
    <property type="protein sequence ID" value="GAA0871084.1"/>
    <property type="molecule type" value="Genomic_DNA"/>
</dbReference>
<comment type="caution">
    <text evidence="5">The sequence shown here is derived from an EMBL/GenBank/DDBJ whole genome shotgun (WGS) entry which is preliminary data.</text>
</comment>
<keyword evidence="6" id="KW-1185">Reference proteome</keyword>
<evidence type="ECO:0000313" key="6">
    <source>
        <dbReference type="Proteomes" id="UP001500507"/>
    </source>
</evidence>
<dbReference type="SUPFAM" id="SSF69593">
    <property type="entry name" value="Glycerol-3-phosphate (1)-acyltransferase"/>
    <property type="match status" value="1"/>
</dbReference>
<gene>
    <name evidence="5" type="ORF">GCM10009117_02290</name>
</gene>
<dbReference type="Pfam" id="PF01553">
    <property type="entry name" value="Acyltransferase"/>
    <property type="match status" value="1"/>
</dbReference>
<evidence type="ECO:0000256" key="3">
    <source>
        <dbReference type="ARBA" id="ARBA00023315"/>
    </source>
</evidence>
<dbReference type="PANTHER" id="PTHR10434:SF9">
    <property type="entry name" value="PHOSPHOLIPID_GLYCEROL ACYLTRANSFERASE DOMAIN-CONTAINING PROTEIN"/>
    <property type="match status" value="1"/>
</dbReference>
<protein>
    <recommendedName>
        <fullName evidence="4">Phospholipid/glycerol acyltransferase domain-containing protein</fullName>
    </recommendedName>
</protein>
<evidence type="ECO:0000256" key="1">
    <source>
        <dbReference type="ARBA" id="ARBA00005189"/>
    </source>
</evidence>
<feature type="domain" description="Phospholipid/glycerol acyltransferase" evidence="4">
    <location>
        <begin position="1"/>
        <end position="92"/>
    </location>
</feature>
<evidence type="ECO:0000259" key="4">
    <source>
        <dbReference type="SMART" id="SM00563"/>
    </source>
</evidence>
<sequence>MIDLETNFVAKKELFVFPFGIYFRWMGGVAIDRSMGDNRVERIAKIFGQQKLFRLAIAPEGTRKAVEKWKTGFYYIAHTAQIPLVLCRIDWGEKKISFSEPMMTTGDIAADFPKIKTYFLGAKGKADL</sequence>
<reference evidence="6" key="1">
    <citation type="journal article" date="2019" name="Int. J. Syst. Evol. Microbiol.">
        <title>The Global Catalogue of Microorganisms (GCM) 10K type strain sequencing project: providing services to taxonomists for standard genome sequencing and annotation.</title>
        <authorList>
            <consortium name="The Broad Institute Genomics Platform"/>
            <consortium name="The Broad Institute Genome Sequencing Center for Infectious Disease"/>
            <person name="Wu L."/>
            <person name="Ma J."/>
        </authorList>
    </citation>
    <scope>NUCLEOTIDE SEQUENCE [LARGE SCALE GENOMIC DNA]</scope>
    <source>
        <strain evidence="6">JCM 16082</strain>
    </source>
</reference>
<organism evidence="5 6">
    <name type="scientific">Gangjinia marincola</name>
    <dbReference type="NCBI Taxonomy" id="578463"/>
    <lineage>
        <taxon>Bacteria</taxon>
        <taxon>Pseudomonadati</taxon>
        <taxon>Bacteroidota</taxon>
        <taxon>Flavobacteriia</taxon>
        <taxon>Flavobacteriales</taxon>
        <taxon>Flavobacteriaceae</taxon>
        <taxon>Gangjinia</taxon>
    </lineage>
</organism>
<dbReference type="SMART" id="SM00563">
    <property type="entry name" value="PlsC"/>
    <property type="match status" value="1"/>
</dbReference>
<evidence type="ECO:0000313" key="5">
    <source>
        <dbReference type="EMBL" id="GAA0871084.1"/>
    </source>
</evidence>
<accession>A0ABP3XPA5</accession>
<dbReference type="PANTHER" id="PTHR10434">
    <property type="entry name" value="1-ACYL-SN-GLYCEROL-3-PHOSPHATE ACYLTRANSFERASE"/>
    <property type="match status" value="1"/>
</dbReference>
<dbReference type="InterPro" id="IPR002123">
    <property type="entry name" value="Plipid/glycerol_acylTrfase"/>
</dbReference>
<dbReference type="Proteomes" id="UP001500507">
    <property type="component" value="Unassembled WGS sequence"/>
</dbReference>
<evidence type="ECO:0000256" key="2">
    <source>
        <dbReference type="ARBA" id="ARBA00022679"/>
    </source>
</evidence>
<proteinExistence type="predicted"/>
<keyword evidence="2" id="KW-0808">Transferase</keyword>
<name>A0ABP3XPA5_9FLAO</name>